<keyword evidence="3" id="KW-0406">Ion transport</keyword>
<keyword evidence="2" id="KW-0813">Transport</keyword>
<proteinExistence type="inferred from homology"/>
<dbReference type="EMBL" id="VUMD01000008">
    <property type="protein sequence ID" value="MSS37065.1"/>
    <property type="molecule type" value="Genomic_DNA"/>
</dbReference>
<dbReference type="InterPro" id="IPR050873">
    <property type="entry name" value="V-ATPase_V0D/AC39_subunit"/>
</dbReference>
<dbReference type="Proteomes" id="UP000429958">
    <property type="component" value="Unassembled WGS sequence"/>
</dbReference>
<evidence type="ECO:0000313" key="5">
    <source>
        <dbReference type="Proteomes" id="UP000429958"/>
    </source>
</evidence>
<dbReference type="Gene3D" id="1.20.1690.10">
    <property type="entry name" value="V-type ATP synthase subunit C domain"/>
    <property type="match status" value="2"/>
</dbReference>
<dbReference type="PANTHER" id="PTHR38682">
    <property type="entry name" value="V-TYPE ATP SYNTHASE SUBUNIT C"/>
    <property type="match status" value="1"/>
</dbReference>
<dbReference type="Gene3D" id="1.10.132.50">
    <property type="entry name" value="ATP synthase (C/AC39) subunit, domain 3"/>
    <property type="match status" value="1"/>
</dbReference>
<dbReference type="InterPro" id="IPR036079">
    <property type="entry name" value="ATPase_csu/dsu_sf"/>
</dbReference>
<dbReference type="InterPro" id="IPR002843">
    <property type="entry name" value="ATPase_V0-cplx_csu/dsu"/>
</dbReference>
<evidence type="ECO:0000313" key="4">
    <source>
        <dbReference type="EMBL" id="MSS37065.1"/>
    </source>
</evidence>
<name>A0A7X2NLH2_9CLOT</name>
<dbReference type="InterPro" id="IPR035067">
    <property type="entry name" value="V-type_ATPase_csu/dsu"/>
</dbReference>
<evidence type="ECO:0000256" key="3">
    <source>
        <dbReference type="ARBA" id="ARBA00023065"/>
    </source>
</evidence>
<comment type="caution">
    <text evidence="4">The sequence shown here is derived from an EMBL/GenBank/DDBJ whole genome shotgun (WGS) entry which is preliminary data.</text>
</comment>
<evidence type="ECO:0000256" key="2">
    <source>
        <dbReference type="ARBA" id="ARBA00022448"/>
    </source>
</evidence>
<reference evidence="4 5" key="1">
    <citation type="submission" date="2019-08" db="EMBL/GenBank/DDBJ databases">
        <title>In-depth cultivation of the pig gut microbiome towards novel bacterial diversity and tailored functional studies.</title>
        <authorList>
            <person name="Wylensek D."/>
            <person name="Hitch T.C.A."/>
            <person name="Clavel T."/>
        </authorList>
    </citation>
    <scope>NUCLEOTIDE SEQUENCE [LARGE SCALE GENOMIC DNA]</scope>
    <source>
        <strain evidence="4 5">WCA-389-WT-23D1</strain>
    </source>
</reference>
<keyword evidence="5" id="KW-1185">Reference proteome</keyword>
<sequence length="347" mass="40978">MAGLITYSGIATKVKAMERWHLRERQFEEMSSLETVPEAVQYLRRFLPYQKIFEGAEDRELHRGLIEQRLNWSLYQDFAKLYKFANIKQRHFLDLYFMNYEISILKTCLRNVVGRRDQRQDLSLFEDFFKRHSRLDLMALSQSGSMEELIAGLKGSPYYGTLNAMLQKGNITLPACETALDMLYFRAMWRMKDKYLPKKEREILTQCFGARMDMLNLQWLCRAKKYYALPAGEIYACLIPVQLHLTRKEISQMAEAEGLPQLYSLIGQCWYGRLGKLPLDDEPDMDRLTREIVDKVYEMTSRKDPYSIAILNSYLYLKEREIRRIVNTIEKIRYGVGANDERGLKRD</sequence>
<dbReference type="RefSeq" id="WP_154472494.1">
    <property type="nucleotide sequence ID" value="NZ_DBEWUL010000079.1"/>
</dbReference>
<organism evidence="4 5">
    <name type="scientific">Clostridium porci</name>
    <dbReference type="NCBI Taxonomy" id="2605778"/>
    <lineage>
        <taxon>Bacteria</taxon>
        <taxon>Bacillati</taxon>
        <taxon>Bacillota</taxon>
        <taxon>Clostridia</taxon>
        <taxon>Eubacteriales</taxon>
        <taxon>Clostridiaceae</taxon>
        <taxon>Clostridium</taxon>
    </lineage>
</organism>
<protein>
    <submittedName>
        <fullName evidence="4">V-type ATPase subunit</fullName>
    </submittedName>
</protein>
<dbReference type="SUPFAM" id="SSF103486">
    <property type="entry name" value="V-type ATP synthase subunit C"/>
    <property type="match status" value="1"/>
</dbReference>
<dbReference type="Pfam" id="PF01992">
    <property type="entry name" value="vATP-synt_AC39"/>
    <property type="match status" value="1"/>
</dbReference>
<dbReference type="PANTHER" id="PTHR38682:SF1">
    <property type="entry name" value="V-TYPE ATP SYNTHASE SUBUNIT C"/>
    <property type="match status" value="1"/>
</dbReference>
<comment type="similarity">
    <text evidence="1">Belongs to the V-ATPase V0D/AC39 subunit family.</text>
</comment>
<dbReference type="GO" id="GO:0046961">
    <property type="term" value="F:proton-transporting ATPase activity, rotational mechanism"/>
    <property type="evidence" value="ECO:0007669"/>
    <property type="project" value="InterPro"/>
</dbReference>
<dbReference type="AlphaFoldDB" id="A0A7X2NLH2"/>
<evidence type="ECO:0000256" key="1">
    <source>
        <dbReference type="ARBA" id="ARBA00006709"/>
    </source>
</evidence>
<dbReference type="InterPro" id="IPR044911">
    <property type="entry name" value="V-type_ATPase_csu/dsu_dom_3"/>
</dbReference>
<accession>A0A7X2NLH2</accession>
<gene>
    <name evidence="4" type="ORF">FYJ39_10870</name>
</gene>